<keyword evidence="7" id="KW-1185">Reference proteome</keyword>
<evidence type="ECO:0000256" key="3">
    <source>
        <dbReference type="ARBA" id="ARBA00023274"/>
    </source>
</evidence>
<evidence type="ECO:0000313" key="6">
    <source>
        <dbReference type="EMBL" id="ADD79496.1"/>
    </source>
</evidence>
<dbReference type="InterPro" id="IPR030878">
    <property type="entry name" value="Ribosomal_uL15"/>
</dbReference>
<dbReference type="HOGENOM" id="CLU_055188_4_2_6"/>
<keyword evidence="3 4" id="KW-0687">Ribonucleoprotein</keyword>
<evidence type="ECO:0000256" key="5">
    <source>
        <dbReference type="SAM" id="MobiDB-lite"/>
    </source>
</evidence>
<feature type="region of interest" description="Disordered" evidence="5">
    <location>
        <begin position="14"/>
        <end position="52"/>
    </location>
</feature>
<proteinExistence type="inferred from homology"/>
<evidence type="ECO:0000256" key="4">
    <source>
        <dbReference type="HAMAP-Rule" id="MF_01341"/>
    </source>
</evidence>
<sequence>MILLNSLLPKRNSTFKKKRVGRGTGSGLGKTAGRGHKGQKSRSGYRIPRGFEGGQTPLFKRLPKFGFFSRKIKKNITIRSSDLNKIQENFIDLNVLRNNGMISLKIRSVKIMLNEKLRKSFIFNEKEIRLTKGLKKHMKILKKTEDF</sequence>
<dbReference type="eggNOG" id="COG0200">
    <property type="taxonomic scope" value="Bacteria"/>
</dbReference>
<dbReference type="InterPro" id="IPR036227">
    <property type="entry name" value="Ribosomal_uL15/eL18_sf"/>
</dbReference>
<evidence type="ECO:0000313" key="7">
    <source>
        <dbReference type="Proteomes" id="UP000001700"/>
    </source>
</evidence>
<dbReference type="STRING" id="515618.RIEPE_0431"/>
<organism evidence="6 7">
    <name type="scientific">Riesia pediculicola (strain USDA)</name>
    <dbReference type="NCBI Taxonomy" id="515618"/>
    <lineage>
        <taxon>Bacteria</taxon>
        <taxon>Pseudomonadati</taxon>
        <taxon>Pseudomonadota</taxon>
        <taxon>Gammaproteobacteria</taxon>
        <taxon>Enterobacterales</taxon>
        <taxon>Enterobacteriaceae</taxon>
        <taxon>Candidatus Riesia</taxon>
    </lineage>
</organism>
<comment type="subunit">
    <text evidence="4">Part of the 50S ribosomal subunit.</text>
</comment>
<dbReference type="GO" id="GO:0019843">
    <property type="term" value="F:rRNA binding"/>
    <property type="evidence" value="ECO:0007669"/>
    <property type="project" value="UniProtKB-UniRule"/>
</dbReference>
<dbReference type="GO" id="GO:0006412">
    <property type="term" value="P:translation"/>
    <property type="evidence" value="ECO:0007669"/>
    <property type="project" value="UniProtKB-UniRule"/>
</dbReference>
<name>D4G8L6_RIEPU</name>
<dbReference type="HAMAP" id="MF_01341">
    <property type="entry name" value="Ribosomal_uL15"/>
    <property type="match status" value="1"/>
</dbReference>
<dbReference type="AlphaFoldDB" id="D4G8L6"/>
<dbReference type="OrthoDB" id="9810293at2"/>
<comment type="function">
    <text evidence="4">Binds to the 23S rRNA.</text>
</comment>
<dbReference type="EMBL" id="CP001085">
    <property type="protein sequence ID" value="ADD79496.1"/>
    <property type="molecule type" value="Genomic_DNA"/>
</dbReference>
<keyword evidence="4" id="KW-0699">rRNA-binding</keyword>
<dbReference type="PANTHER" id="PTHR12934">
    <property type="entry name" value="50S RIBOSOMAL PROTEIN L15"/>
    <property type="match status" value="1"/>
</dbReference>
<gene>
    <name evidence="4 6" type="primary">rplO</name>
    <name evidence="6" type="ordered locus">RIEPE_0431</name>
</gene>
<dbReference type="PANTHER" id="PTHR12934:SF11">
    <property type="entry name" value="LARGE RIBOSOMAL SUBUNIT PROTEIN UL15M"/>
    <property type="match status" value="1"/>
</dbReference>
<evidence type="ECO:0000256" key="2">
    <source>
        <dbReference type="ARBA" id="ARBA00022980"/>
    </source>
</evidence>
<comment type="similarity">
    <text evidence="1 4">Belongs to the universal ribosomal protein uL15 family.</text>
</comment>
<dbReference type="InterPro" id="IPR005749">
    <property type="entry name" value="Ribosomal_uL15_bac-type"/>
</dbReference>
<dbReference type="SUPFAM" id="SSF52080">
    <property type="entry name" value="Ribosomal proteins L15p and L18e"/>
    <property type="match status" value="1"/>
</dbReference>
<dbReference type="KEGG" id="rip:RIEPE_0431"/>
<dbReference type="Proteomes" id="UP000001700">
    <property type="component" value="Chromosome"/>
</dbReference>
<feature type="compositionally biased region" description="Gly residues" evidence="5">
    <location>
        <begin position="22"/>
        <end position="32"/>
    </location>
</feature>
<keyword evidence="4" id="KW-0694">RNA-binding</keyword>
<accession>D4G8L6</accession>
<keyword evidence="2 4" id="KW-0689">Ribosomal protein</keyword>
<evidence type="ECO:0000256" key="1">
    <source>
        <dbReference type="ARBA" id="ARBA00007320"/>
    </source>
</evidence>
<dbReference type="NCBIfam" id="TIGR01071">
    <property type="entry name" value="rplO_bact"/>
    <property type="match status" value="1"/>
</dbReference>
<dbReference type="GO" id="GO:0003735">
    <property type="term" value="F:structural constituent of ribosome"/>
    <property type="evidence" value="ECO:0007669"/>
    <property type="project" value="InterPro"/>
</dbReference>
<reference evidence="6" key="1">
    <citation type="submission" date="2008-05" db="EMBL/GenBank/DDBJ databases">
        <title>Genome sequence of Riesia pediculicola USDA.</title>
        <authorList>
            <person name="Kirkness E.F."/>
        </authorList>
    </citation>
    <scope>NUCLEOTIDE SEQUENCE [LARGE SCALE GENOMIC DNA]</scope>
    <source>
        <strain evidence="6">USDA</strain>
    </source>
</reference>
<protein>
    <recommendedName>
        <fullName evidence="4">Large ribosomal subunit protein uL15</fullName>
    </recommendedName>
</protein>
<dbReference type="GO" id="GO:0022625">
    <property type="term" value="C:cytosolic large ribosomal subunit"/>
    <property type="evidence" value="ECO:0007669"/>
    <property type="project" value="TreeGrafter"/>
</dbReference>